<proteinExistence type="predicted"/>
<comment type="caution">
    <text evidence="3">The sequence shown here is derived from an EMBL/GenBank/DDBJ whole genome shotgun (WGS) entry which is preliminary data.</text>
</comment>
<evidence type="ECO:0000313" key="4">
    <source>
        <dbReference type="Proteomes" id="UP000271227"/>
    </source>
</evidence>
<dbReference type="InterPro" id="IPR001466">
    <property type="entry name" value="Beta-lactam-related"/>
</dbReference>
<dbReference type="InParanoid" id="A0A3M0C4C9"/>
<reference evidence="3 4" key="1">
    <citation type="submission" date="2018-10" db="EMBL/GenBank/DDBJ databases">
        <title>Genomic Encyclopedia of Archaeal and Bacterial Type Strains, Phase II (KMG-II): from individual species to whole genera.</title>
        <authorList>
            <person name="Goeker M."/>
        </authorList>
    </citation>
    <scope>NUCLEOTIDE SEQUENCE [LARGE SCALE GENOMIC DNA]</scope>
    <source>
        <strain evidence="3 4">DSM 25217</strain>
    </source>
</reference>
<dbReference type="Pfam" id="PF00144">
    <property type="entry name" value="Beta-lactamase"/>
    <property type="match status" value="1"/>
</dbReference>
<evidence type="ECO:0000259" key="2">
    <source>
        <dbReference type="Pfam" id="PF00144"/>
    </source>
</evidence>
<gene>
    <name evidence="3" type="ORF">BXY39_3447</name>
</gene>
<name>A0A3M0C4C9_9PROT</name>
<feature type="signal peptide" evidence="1">
    <location>
        <begin position="1"/>
        <end position="25"/>
    </location>
</feature>
<feature type="domain" description="Beta-lactamase-related" evidence="2">
    <location>
        <begin position="83"/>
        <end position="363"/>
    </location>
</feature>
<feature type="chain" id="PRO_5017958349" evidence="1">
    <location>
        <begin position="26"/>
        <end position="386"/>
    </location>
</feature>
<accession>A0A3M0C4C9</accession>
<dbReference type="OrthoDB" id="9814204at2"/>
<keyword evidence="1" id="KW-0732">Signal</keyword>
<keyword evidence="4" id="KW-1185">Reference proteome</keyword>
<dbReference type="SUPFAM" id="SSF56601">
    <property type="entry name" value="beta-lactamase/transpeptidase-like"/>
    <property type="match status" value="1"/>
</dbReference>
<dbReference type="PANTHER" id="PTHR43283">
    <property type="entry name" value="BETA-LACTAMASE-RELATED"/>
    <property type="match status" value="1"/>
</dbReference>
<dbReference type="RefSeq" id="WP_121940082.1">
    <property type="nucleotide sequence ID" value="NZ_REFR01000015.1"/>
</dbReference>
<dbReference type="PANTHER" id="PTHR43283:SF7">
    <property type="entry name" value="BETA-LACTAMASE-RELATED DOMAIN-CONTAINING PROTEIN"/>
    <property type="match status" value="1"/>
</dbReference>
<sequence>MTARARYFGISLLLLVAGVSTPGFAQDMQEKLRALQTASIADSHLYRPQQTVDGCPENRVNRDPSRPIAEKLLAAAAQARDYSNVHNGRALLIMLDGKIIHESYEGGTDKTTRFVSFSLHKSLVGMAIHAAIDDGIIPSYTARLGALVPALADDPKKDISLSNLMSMEGGLKLYSMSGAGKEAMALTFGSDIDAATLKLPVDAEPEATFSYNNSSAQLAGIALANALRSYSGESYSAYLHRRIWCPVGNAEASLWLDSENGSPRYFAGLHATLRDWAEIGEAFRSGLPDGTSFTALEHPSATNPNYGRMVWLGAPENGQRRFSEENPLVIPHSAPYKTSDMVFFDGFGGQRVYISKSTGLVIARFGDISLRFDDAIIPNLILGALE</sequence>
<dbReference type="Proteomes" id="UP000271227">
    <property type="component" value="Unassembled WGS sequence"/>
</dbReference>
<evidence type="ECO:0000256" key="1">
    <source>
        <dbReference type="SAM" id="SignalP"/>
    </source>
</evidence>
<organism evidence="3 4">
    <name type="scientific">Eilatimonas milleporae</name>
    <dbReference type="NCBI Taxonomy" id="911205"/>
    <lineage>
        <taxon>Bacteria</taxon>
        <taxon>Pseudomonadati</taxon>
        <taxon>Pseudomonadota</taxon>
        <taxon>Alphaproteobacteria</taxon>
        <taxon>Kordiimonadales</taxon>
        <taxon>Kordiimonadaceae</taxon>
        <taxon>Eilatimonas</taxon>
    </lineage>
</organism>
<dbReference type="EMBL" id="REFR01000015">
    <property type="protein sequence ID" value="RMB01939.1"/>
    <property type="molecule type" value="Genomic_DNA"/>
</dbReference>
<dbReference type="Gene3D" id="3.40.710.10">
    <property type="entry name" value="DD-peptidase/beta-lactamase superfamily"/>
    <property type="match status" value="1"/>
</dbReference>
<dbReference type="InterPro" id="IPR012338">
    <property type="entry name" value="Beta-lactam/transpept-like"/>
</dbReference>
<dbReference type="AlphaFoldDB" id="A0A3M0C4C9"/>
<dbReference type="InterPro" id="IPR050789">
    <property type="entry name" value="Diverse_Enzym_Activities"/>
</dbReference>
<protein>
    <submittedName>
        <fullName evidence="3">CubicO group peptidase (Beta-lactamase class C family)</fullName>
    </submittedName>
</protein>
<evidence type="ECO:0000313" key="3">
    <source>
        <dbReference type="EMBL" id="RMB01939.1"/>
    </source>
</evidence>